<evidence type="ECO:0000313" key="10">
    <source>
        <dbReference type="Proteomes" id="UP000094336"/>
    </source>
</evidence>
<feature type="compositionally biased region" description="Basic and acidic residues" evidence="8">
    <location>
        <begin position="389"/>
        <end position="410"/>
    </location>
</feature>
<dbReference type="PANTHER" id="PTHR13011">
    <property type="entry name" value="TFIIF-ALPHA"/>
    <property type="match status" value="1"/>
</dbReference>
<feature type="compositionally biased region" description="Polar residues" evidence="8">
    <location>
        <begin position="479"/>
        <end position="494"/>
    </location>
</feature>
<dbReference type="GO" id="GO:0072542">
    <property type="term" value="F:protein phosphatase activator activity"/>
    <property type="evidence" value="ECO:0007669"/>
    <property type="project" value="EnsemblFungi"/>
</dbReference>
<dbReference type="STRING" id="984486.A0A1E3QSK5"/>
<dbReference type="GO" id="GO:0051123">
    <property type="term" value="P:RNA polymerase II preinitiation complex assembly"/>
    <property type="evidence" value="ECO:0007669"/>
    <property type="project" value="EnsemblFungi"/>
</dbReference>
<dbReference type="Pfam" id="PF05793">
    <property type="entry name" value="TFIIF_alpha"/>
    <property type="match status" value="1"/>
</dbReference>
<protein>
    <recommendedName>
        <fullName evidence="7">Transcription initiation factor IIF subunit alpha</fullName>
    </recommendedName>
</protein>
<evidence type="ECO:0000313" key="9">
    <source>
        <dbReference type="EMBL" id="ODQ80671.1"/>
    </source>
</evidence>
<dbReference type="EMBL" id="KV454429">
    <property type="protein sequence ID" value="ODQ80671.1"/>
    <property type="molecule type" value="Genomic_DNA"/>
</dbReference>
<dbReference type="RefSeq" id="XP_018985999.1">
    <property type="nucleotide sequence ID" value="XM_019128531.1"/>
</dbReference>
<keyword evidence="3 7" id="KW-0805">Transcription regulation</keyword>
<name>A0A1E3QSK5_9ASCO</name>
<dbReference type="Proteomes" id="UP000094336">
    <property type="component" value="Unassembled WGS sequence"/>
</dbReference>
<keyword evidence="10" id="KW-1185">Reference proteome</keyword>
<gene>
    <name evidence="9" type="ORF">BABINDRAFT_160911</name>
</gene>
<dbReference type="GO" id="GO:0016251">
    <property type="term" value="F:RNA polymerase II general transcription initiation factor activity"/>
    <property type="evidence" value="ECO:0007669"/>
    <property type="project" value="TreeGrafter"/>
</dbReference>
<comment type="function">
    <text evidence="7">TFIIF is a general transcription initiation factor that binds to RNA polymerase II and helps to recruit it to the initiation complex in collaboration with TFIIB. It promotes transcription elongation.</text>
</comment>
<dbReference type="GeneID" id="30146384"/>
<feature type="region of interest" description="Disordered" evidence="8">
    <location>
        <begin position="478"/>
        <end position="500"/>
    </location>
</feature>
<dbReference type="GO" id="GO:0003677">
    <property type="term" value="F:DNA binding"/>
    <property type="evidence" value="ECO:0007669"/>
    <property type="project" value="UniProtKB-KW"/>
</dbReference>
<evidence type="ECO:0000256" key="6">
    <source>
        <dbReference type="ARBA" id="ARBA00023242"/>
    </source>
</evidence>
<dbReference type="SUPFAM" id="SSF50916">
    <property type="entry name" value="Rap30/74 interaction domains"/>
    <property type="match status" value="1"/>
</dbReference>
<dbReference type="GO" id="GO:0001174">
    <property type="term" value="P:transcriptional start site selection at RNA polymerase II promoter"/>
    <property type="evidence" value="ECO:0007669"/>
    <property type="project" value="EnsemblFungi"/>
</dbReference>
<keyword evidence="5 7" id="KW-0804">Transcription</keyword>
<evidence type="ECO:0000256" key="3">
    <source>
        <dbReference type="ARBA" id="ARBA00023015"/>
    </source>
</evidence>
<feature type="compositionally biased region" description="Acidic residues" evidence="8">
    <location>
        <begin position="371"/>
        <end position="388"/>
    </location>
</feature>
<dbReference type="PANTHER" id="PTHR13011:SF0">
    <property type="entry name" value="GENERAL TRANSCRIPTION FACTOR IIF SUBUNIT 1"/>
    <property type="match status" value="1"/>
</dbReference>
<feature type="compositionally biased region" description="Acidic residues" evidence="8">
    <location>
        <begin position="335"/>
        <end position="344"/>
    </location>
</feature>
<feature type="region of interest" description="Disordered" evidence="8">
    <location>
        <begin position="371"/>
        <end position="416"/>
    </location>
</feature>
<dbReference type="GO" id="GO:0032968">
    <property type="term" value="P:positive regulation of transcription elongation by RNA polymerase II"/>
    <property type="evidence" value="ECO:0007669"/>
    <property type="project" value="InterPro"/>
</dbReference>
<dbReference type="GO" id="GO:0005674">
    <property type="term" value="C:transcription factor TFIIF complex"/>
    <property type="evidence" value="ECO:0007669"/>
    <property type="project" value="EnsemblFungi"/>
</dbReference>
<evidence type="ECO:0000256" key="7">
    <source>
        <dbReference type="RuleBase" id="RU366044"/>
    </source>
</evidence>
<evidence type="ECO:0000256" key="2">
    <source>
        <dbReference type="ARBA" id="ARBA00005249"/>
    </source>
</evidence>
<dbReference type="GO" id="GO:0006368">
    <property type="term" value="P:transcription elongation by RNA polymerase II"/>
    <property type="evidence" value="ECO:0007669"/>
    <property type="project" value="EnsemblFungi"/>
</dbReference>
<dbReference type="InterPro" id="IPR011039">
    <property type="entry name" value="TFIIF_interaction"/>
</dbReference>
<reference evidence="10" key="1">
    <citation type="submission" date="2016-05" db="EMBL/GenBank/DDBJ databases">
        <title>Comparative genomics of biotechnologically important yeasts.</title>
        <authorList>
            <consortium name="DOE Joint Genome Institute"/>
            <person name="Riley R."/>
            <person name="Haridas S."/>
            <person name="Wolfe K.H."/>
            <person name="Lopes M.R."/>
            <person name="Hittinger C.T."/>
            <person name="Goker M."/>
            <person name="Salamov A."/>
            <person name="Wisecaver J."/>
            <person name="Long T.M."/>
            <person name="Aerts A.L."/>
            <person name="Barry K."/>
            <person name="Choi C."/>
            <person name="Clum A."/>
            <person name="Coughlan A.Y."/>
            <person name="Deshpande S."/>
            <person name="Douglass A.P."/>
            <person name="Hanson S.J."/>
            <person name="Klenk H.-P."/>
            <person name="Labutti K."/>
            <person name="Lapidus A."/>
            <person name="Lindquist E."/>
            <person name="Lipzen A."/>
            <person name="Meier-Kolthoff J.P."/>
            <person name="Ohm R.A."/>
            <person name="Otillar R.P."/>
            <person name="Pangilinan J."/>
            <person name="Peng Y."/>
            <person name="Rokas A."/>
            <person name="Rosa C.A."/>
            <person name="Scheuner C."/>
            <person name="Sibirny A.A."/>
            <person name="Slot J.C."/>
            <person name="Stielow J.B."/>
            <person name="Sun H."/>
            <person name="Kurtzman C.P."/>
            <person name="Blackwell M."/>
            <person name="Grigoriev I.V."/>
            <person name="Jeffries T.W."/>
        </authorList>
    </citation>
    <scope>NUCLEOTIDE SEQUENCE [LARGE SCALE GENOMIC DNA]</scope>
    <source>
        <strain evidence="10">NRRL Y-12698</strain>
    </source>
</reference>
<dbReference type="OrthoDB" id="76676at2759"/>
<keyword evidence="6 7" id="KW-0539">Nucleus</keyword>
<evidence type="ECO:0000256" key="4">
    <source>
        <dbReference type="ARBA" id="ARBA00023125"/>
    </source>
</evidence>
<keyword evidence="4 7" id="KW-0238">DNA-binding</keyword>
<sequence>MSVKREPVKQEIPAPEEWDEIPLFCCTQEEINETRHHILKFQSKNFVDPVSNFKLPIRLHRKDPKNLQFQLTRAEIDQRKKMNDEVAKLEADLKTRRDGGEDDEGEEGVVANEVDEKKVDKFDRFQKPEVDMSQVAPDGGARKPKGKKLFKKQTRQITLMDEGKRKLRYEEYYPWVMEDYDGKNTWVGSYEAGNSDTYVLFVLENDKFKMIPAEKVYKFTQRNKYATLTLEEAEAKMEQKTNVPRWLMRHMENDTGEGGVANDSRFKRANNKIRTVVGAPTDGGSRDSDHDDLDFDEEFADDEEAPIMDGDMEENKLSEQRMKKEMLKANTFQDASEEDDDDDLFGDRQEDKAGKKLRKTLIKAELKVYETDEEENPYLSSDDLESSSESDRETVKVKEEDAKEDKETSPKKGILKRGRPKKQVFVKYNKDSLIIIKAPQAALSMFPVGEWNPLVPKRVLEIDESQFKKGNKRLKLALNSPSMSPYSGQTSPSAMPSVKSESPVFTGVPVDADSYTSLVTPEDVIEAVTEGASTTKELLNRLRDRIHAHPENKKRVIEYVKKYLKLVDGKLVVK</sequence>
<proteinExistence type="inferred from homology"/>
<accession>A0A1E3QSK5</accession>
<evidence type="ECO:0000256" key="8">
    <source>
        <dbReference type="SAM" id="MobiDB-lite"/>
    </source>
</evidence>
<evidence type="ECO:0000256" key="5">
    <source>
        <dbReference type="ARBA" id="ARBA00023163"/>
    </source>
</evidence>
<dbReference type="AlphaFoldDB" id="A0A1E3QSK5"/>
<dbReference type="GO" id="GO:0001096">
    <property type="term" value="F:TFIIF-class transcription factor complex binding"/>
    <property type="evidence" value="ECO:0007669"/>
    <property type="project" value="TreeGrafter"/>
</dbReference>
<feature type="region of interest" description="Disordered" evidence="8">
    <location>
        <begin position="329"/>
        <end position="348"/>
    </location>
</feature>
<comment type="similarity">
    <text evidence="2 7">Belongs to the TFIIF alpha subunit family.</text>
</comment>
<dbReference type="InterPro" id="IPR008851">
    <property type="entry name" value="TFIIF-alpha"/>
</dbReference>
<comment type="subcellular location">
    <subcellularLocation>
        <location evidence="1 7">Nucleus</location>
    </subcellularLocation>
</comment>
<evidence type="ECO:0000256" key="1">
    <source>
        <dbReference type="ARBA" id="ARBA00004123"/>
    </source>
</evidence>
<organism evidence="9 10">
    <name type="scientific">Babjeviella inositovora NRRL Y-12698</name>
    <dbReference type="NCBI Taxonomy" id="984486"/>
    <lineage>
        <taxon>Eukaryota</taxon>
        <taxon>Fungi</taxon>
        <taxon>Dikarya</taxon>
        <taxon>Ascomycota</taxon>
        <taxon>Saccharomycotina</taxon>
        <taxon>Pichiomycetes</taxon>
        <taxon>Serinales incertae sedis</taxon>
        <taxon>Babjeviella</taxon>
    </lineage>
</organism>